<dbReference type="InterPro" id="IPR000594">
    <property type="entry name" value="ThiF_NAD_FAD-bd"/>
</dbReference>
<dbReference type="HOGENOM" id="CLU_042635_0_0_11"/>
<feature type="region of interest" description="Disordered" evidence="1">
    <location>
        <begin position="337"/>
        <end position="389"/>
    </location>
</feature>
<evidence type="ECO:0000256" key="1">
    <source>
        <dbReference type="SAM" id="MobiDB-lite"/>
    </source>
</evidence>
<feature type="compositionally biased region" description="Basic and acidic residues" evidence="1">
    <location>
        <begin position="173"/>
        <end position="183"/>
    </location>
</feature>
<evidence type="ECO:0000313" key="4">
    <source>
        <dbReference type="Proteomes" id="UP000034034"/>
    </source>
</evidence>
<dbReference type="InterPro" id="IPR022291">
    <property type="entry name" value="Bacteriocin_synth_cyclodeHase"/>
</dbReference>
<feature type="compositionally biased region" description="Low complexity" evidence="1">
    <location>
        <begin position="184"/>
        <end position="199"/>
    </location>
</feature>
<dbReference type="EMBL" id="CP009922">
    <property type="protein sequence ID" value="AKG45157.1"/>
    <property type="molecule type" value="Genomic_DNA"/>
</dbReference>
<dbReference type="Gene3D" id="3.40.50.720">
    <property type="entry name" value="NAD(P)-binding Rossmann-like Domain"/>
    <property type="match status" value="1"/>
</dbReference>
<evidence type="ECO:0000259" key="2">
    <source>
        <dbReference type="Pfam" id="PF00899"/>
    </source>
</evidence>
<dbReference type="KEGG" id="sxi:SXIM_37730"/>
<dbReference type="AlphaFoldDB" id="A0A0F7FYM1"/>
<feature type="region of interest" description="Disordered" evidence="1">
    <location>
        <begin position="164"/>
        <end position="210"/>
    </location>
</feature>
<gene>
    <name evidence="3" type="ORF">SXIM_37730</name>
</gene>
<dbReference type="Proteomes" id="UP000034034">
    <property type="component" value="Chromosome"/>
</dbReference>
<dbReference type="InterPro" id="IPR035985">
    <property type="entry name" value="Ubiquitin-activating_enz"/>
</dbReference>
<dbReference type="SUPFAM" id="SSF69572">
    <property type="entry name" value="Activating enzymes of the ubiquitin-like proteins"/>
    <property type="match status" value="1"/>
</dbReference>
<dbReference type="PATRIC" id="fig|408015.6.peg.3824"/>
<sequence length="389" mass="40068">MTHMHPMIKPALRRGWRDGHTLRFGVTPAHAVLLGPVDTATQSFLTLLDGTRGLPALRDAAAALGLGRAAADRIAHRLTDLGVLDDAAADRTAASRVTEAARPDLASLSLVHREPGRGLRRLLERRRAWVRVRGAGRVGAAVAVTLAQAGVGRVEVVDGGRVSAADTSPGGVRADRKGERRAEAAASAVSAAVPWQREGGPPPPGERREGPHLVVLAPRDGITAYAPDPAAAAQLLAAGTPHLYAGVVEATGFTGPLVRPGRTACAECLLHTRARGEPGWPLLVAQWRNARPGTTPSCDAALAQTIAGLTAATVLSYLDGTAPPPLSTRTELSLPDLSFTTTTHPPHPDCPCGAFRSGTHPAPSPAPDAEDVSGSPAQGRAASPAGAPP</sequence>
<proteinExistence type="predicted"/>
<feature type="domain" description="THIF-type NAD/FAD binding fold" evidence="2">
    <location>
        <begin position="126"/>
        <end position="352"/>
    </location>
</feature>
<protein>
    <submittedName>
        <fullName evidence="3">UBA/THIF-type NAD/FAD binding protein</fullName>
    </submittedName>
</protein>
<name>A0A0F7FYM1_9ACTN</name>
<keyword evidence="4" id="KW-1185">Reference proteome</keyword>
<dbReference type="STRING" id="408015.SXIM_37730"/>
<dbReference type="NCBIfam" id="TIGR03882">
    <property type="entry name" value="cyclo_dehyd_2"/>
    <property type="match status" value="1"/>
</dbReference>
<dbReference type="Pfam" id="PF00899">
    <property type="entry name" value="ThiF"/>
    <property type="match status" value="1"/>
</dbReference>
<evidence type="ECO:0000313" key="3">
    <source>
        <dbReference type="EMBL" id="AKG45157.1"/>
    </source>
</evidence>
<reference evidence="3" key="1">
    <citation type="submission" date="2019-08" db="EMBL/GenBank/DDBJ databases">
        <title>Complete genome sequence of a mangrove-derived Streptomyces xiamenensis.</title>
        <authorList>
            <person name="Xu J."/>
        </authorList>
    </citation>
    <scope>NUCLEOTIDE SEQUENCE</scope>
    <source>
        <strain evidence="3">318</strain>
    </source>
</reference>
<organism evidence="3 4">
    <name type="scientific">Streptomyces xiamenensis</name>
    <dbReference type="NCBI Taxonomy" id="408015"/>
    <lineage>
        <taxon>Bacteria</taxon>
        <taxon>Bacillati</taxon>
        <taxon>Actinomycetota</taxon>
        <taxon>Actinomycetes</taxon>
        <taxon>Kitasatosporales</taxon>
        <taxon>Streptomycetaceae</taxon>
        <taxon>Streptomyces</taxon>
    </lineage>
</organism>
<dbReference type="GO" id="GO:0008641">
    <property type="term" value="F:ubiquitin-like modifier activating enzyme activity"/>
    <property type="evidence" value="ECO:0007669"/>
    <property type="project" value="InterPro"/>
</dbReference>
<accession>A0A0F7FYM1</accession>